<gene>
    <name evidence="2" type="ORF">EX30DRAFT_339935</name>
</gene>
<proteinExistence type="predicted"/>
<feature type="transmembrane region" description="Helical" evidence="1">
    <location>
        <begin position="99"/>
        <end position="120"/>
    </location>
</feature>
<accession>A0A4S2MZ09</accession>
<dbReference type="PANTHER" id="PTHR28026">
    <property type="entry name" value="DUF962 DOMAIN PROTEIN (AFU_ORTHOLOGUE AFUA_8G05310)"/>
    <property type="match status" value="1"/>
</dbReference>
<feature type="transmembrane region" description="Helical" evidence="1">
    <location>
        <begin position="132"/>
        <end position="153"/>
    </location>
</feature>
<sequence length="185" mass="20944">MAILDLEEQLVFYGSYHTHKHNITIHIIFVPILMFGLFLLSSSFALASNPYLNLSTLASLLYSSLYIAMEPVAGSIITPYIILQSLLGTYLHLQYGNDAVYWVGVSQIVAWGIQFVGHGVFEKKAPALLDNIVQALFLAPFFVWLEVLFMWGYRPELRDRVSKKVKTRRAEMDAKKGTDGVKKEL</sequence>
<keyword evidence="3" id="KW-1185">Reference proteome</keyword>
<dbReference type="FunCoup" id="A0A4S2MZ09">
    <property type="interactions" value="118"/>
</dbReference>
<dbReference type="InterPro" id="IPR009305">
    <property type="entry name" value="Mpo1-like"/>
</dbReference>
<dbReference type="GO" id="GO:0046521">
    <property type="term" value="P:sphingoid catabolic process"/>
    <property type="evidence" value="ECO:0007669"/>
    <property type="project" value="TreeGrafter"/>
</dbReference>
<feature type="transmembrane region" description="Helical" evidence="1">
    <location>
        <begin position="65"/>
        <end position="87"/>
    </location>
</feature>
<evidence type="ECO:0000313" key="3">
    <source>
        <dbReference type="Proteomes" id="UP000298138"/>
    </source>
</evidence>
<evidence type="ECO:0000256" key="1">
    <source>
        <dbReference type="SAM" id="Phobius"/>
    </source>
</evidence>
<protein>
    <submittedName>
        <fullName evidence="2">DUF962-domain-containing protein</fullName>
    </submittedName>
</protein>
<evidence type="ECO:0000313" key="2">
    <source>
        <dbReference type="EMBL" id="TGZ82028.1"/>
    </source>
</evidence>
<keyword evidence="1" id="KW-1133">Transmembrane helix</keyword>
<feature type="transmembrane region" description="Helical" evidence="1">
    <location>
        <begin position="23"/>
        <end position="45"/>
    </location>
</feature>
<name>A0A4S2MZ09_9PEZI</name>
<dbReference type="Proteomes" id="UP000298138">
    <property type="component" value="Unassembled WGS sequence"/>
</dbReference>
<reference evidence="2 3" key="1">
    <citation type="submission" date="2019-04" db="EMBL/GenBank/DDBJ databases">
        <title>Comparative genomics and transcriptomics to analyze fruiting body development in filamentous ascomycetes.</title>
        <authorList>
            <consortium name="DOE Joint Genome Institute"/>
            <person name="Lutkenhaus R."/>
            <person name="Traeger S."/>
            <person name="Breuer J."/>
            <person name="Kuo A."/>
            <person name="Lipzen A."/>
            <person name="Pangilinan J."/>
            <person name="Dilworth D."/>
            <person name="Sandor L."/>
            <person name="Poggeler S."/>
            <person name="Barry K."/>
            <person name="Grigoriev I.V."/>
            <person name="Nowrousian M."/>
        </authorList>
    </citation>
    <scope>NUCLEOTIDE SEQUENCE [LARGE SCALE GENOMIC DNA]</scope>
    <source>
        <strain evidence="2 3">CBS 389.68</strain>
    </source>
</reference>
<organism evidence="2 3">
    <name type="scientific">Ascodesmis nigricans</name>
    <dbReference type="NCBI Taxonomy" id="341454"/>
    <lineage>
        <taxon>Eukaryota</taxon>
        <taxon>Fungi</taxon>
        <taxon>Dikarya</taxon>
        <taxon>Ascomycota</taxon>
        <taxon>Pezizomycotina</taxon>
        <taxon>Pezizomycetes</taxon>
        <taxon>Pezizales</taxon>
        <taxon>Ascodesmidaceae</taxon>
        <taxon>Ascodesmis</taxon>
    </lineage>
</organism>
<dbReference type="InParanoid" id="A0A4S2MZ09"/>
<dbReference type="Pfam" id="PF06127">
    <property type="entry name" value="Mpo1-like"/>
    <property type="match status" value="1"/>
</dbReference>
<dbReference type="PANTHER" id="PTHR28026:SF9">
    <property type="entry name" value="2-HYDROXY-PALMITIC ACID DIOXYGENASE MPO1"/>
    <property type="match status" value="1"/>
</dbReference>
<dbReference type="OrthoDB" id="2124888at2759"/>
<keyword evidence="1" id="KW-0472">Membrane</keyword>
<dbReference type="GO" id="GO:0005783">
    <property type="term" value="C:endoplasmic reticulum"/>
    <property type="evidence" value="ECO:0007669"/>
    <property type="project" value="TreeGrafter"/>
</dbReference>
<keyword evidence="1" id="KW-0812">Transmembrane</keyword>
<dbReference type="AlphaFoldDB" id="A0A4S2MZ09"/>
<dbReference type="EMBL" id="ML220116">
    <property type="protein sequence ID" value="TGZ82028.1"/>
    <property type="molecule type" value="Genomic_DNA"/>
</dbReference>
<dbReference type="GO" id="GO:0016020">
    <property type="term" value="C:membrane"/>
    <property type="evidence" value="ECO:0007669"/>
    <property type="project" value="GOC"/>
</dbReference>